<sequence length="80" mass="8675">MFALFLFAAFALAGLVTIAVLADSGLRWWSAFGMLRMRLKQGYASAPAGQRPRSLAEGSLGYARARTGARVIRQTTRRAA</sequence>
<name>A0ABX9A3I0_9SPHN</name>
<gene>
    <name evidence="1" type="ORF">K3136_03490</name>
</gene>
<protein>
    <submittedName>
        <fullName evidence="1">Uncharacterized protein</fullName>
    </submittedName>
</protein>
<proteinExistence type="predicted"/>
<dbReference type="Proteomes" id="UP000824321">
    <property type="component" value="Chromosome"/>
</dbReference>
<accession>A0ABX9A3I0</accession>
<organism evidence="1 2">
    <name type="scientific">Qipengyuania gelatinilytica</name>
    <dbReference type="NCBI Taxonomy" id="2867231"/>
    <lineage>
        <taxon>Bacteria</taxon>
        <taxon>Pseudomonadati</taxon>
        <taxon>Pseudomonadota</taxon>
        <taxon>Alphaproteobacteria</taxon>
        <taxon>Sphingomonadales</taxon>
        <taxon>Erythrobacteraceae</taxon>
        <taxon>Qipengyuania</taxon>
    </lineage>
</organism>
<dbReference type="RefSeq" id="WP_221431525.1">
    <property type="nucleotide sequence ID" value="NZ_CP081294.1"/>
</dbReference>
<reference evidence="1 2" key="1">
    <citation type="submission" date="2021-08" db="EMBL/GenBank/DDBJ databases">
        <title>Comparative Genomics Analysis of the Genus Qipengyuania Reveals Extensive Genetic Diversity and Metabolic Versatility, Including the Description of Fifteen Novel Species.</title>
        <authorList>
            <person name="Liu Y."/>
        </authorList>
    </citation>
    <scope>NUCLEOTIDE SEQUENCE [LARGE SCALE GENOMIC DNA]</scope>
    <source>
        <strain evidence="1 2">1NDH1</strain>
    </source>
</reference>
<keyword evidence="2" id="KW-1185">Reference proteome</keyword>
<evidence type="ECO:0000313" key="1">
    <source>
        <dbReference type="EMBL" id="QZD95798.1"/>
    </source>
</evidence>
<dbReference type="EMBL" id="CP081294">
    <property type="protein sequence ID" value="QZD95798.1"/>
    <property type="molecule type" value="Genomic_DNA"/>
</dbReference>
<evidence type="ECO:0000313" key="2">
    <source>
        <dbReference type="Proteomes" id="UP000824321"/>
    </source>
</evidence>